<keyword evidence="3 6" id="KW-0238">DNA-binding</keyword>
<dbReference type="InterPro" id="IPR005158">
    <property type="entry name" value="BTAD"/>
</dbReference>
<dbReference type="PRINTS" id="PR00364">
    <property type="entry name" value="DISEASERSIST"/>
</dbReference>
<dbReference type="SMART" id="SM00862">
    <property type="entry name" value="Trans_reg_C"/>
    <property type="match status" value="1"/>
</dbReference>
<dbReference type="InterPro" id="IPR011990">
    <property type="entry name" value="TPR-like_helical_dom_sf"/>
</dbReference>
<gene>
    <name evidence="8" type="ORF">OWR29_03430</name>
</gene>
<feature type="repeat" description="TPR" evidence="5">
    <location>
        <begin position="753"/>
        <end position="786"/>
    </location>
</feature>
<dbReference type="InterPro" id="IPR019734">
    <property type="entry name" value="TPR_rpt"/>
</dbReference>
<accession>A0ABT4ATN1</accession>
<dbReference type="PANTHER" id="PTHR35807">
    <property type="entry name" value="TRANSCRIPTIONAL REGULATOR REDD-RELATED"/>
    <property type="match status" value="1"/>
</dbReference>
<dbReference type="Gene3D" id="1.10.10.10">
    <property type="entry name" value="Winged helix-like DNA-binding domain superfamily/Winged helix DNA-binding domain"/>
    <property type="match status" value="1"/>
</dbReference>
<dbReference type="EMBL" id="JAPNTZ010000001">
    <property type="protein sequence ID" value="MCY1137035.1"/>
    <property type="molecule type" value="Genomic_DNA"/>
</dbReference>
<keyword evidence="5" id="KW-0802">TPR repeat</keyword>
<dbReference type="SUPFAM" id="SSF48452">
    <property type="entry name" value="TPR-like"/>
    <property type="match status" value="2"/>
</dbReference>
<comment type="similarity">
    <text evidence="1">Belongs to the AfsR/DnrI/RedD regulatory family.</text>
</comment>
<dbReference type="InterPro" id="IPR001867">
    <property type="entry name" value="OmpR/PhoB-type_DNA-bd"/>
</dbReference>
<dbReference type="InterPro" id="IPR051677">
    <property type="entry name" value="AfsR-DnrI-RedD_regulator"/>
</dbReference>
<feature type="domain" description="OmpR/PhoB-type" evidence="7">
    <location>
        <begin position="1"/>
        <end position="101"/>
    </location>
</feature>
<keyword evidence="9" id="KW-1185">Reference proteome</keyword>
<dbReference type="Pfam" id="PF00486">
    <property type="entry name" value="Trans_reg_C"/>
    <property type="match status" value="1"/>
</dbReference>
<protein>
    <submittedName>
        <fullName evidence="8">BTAD domain-containing putative transcriptional regulator</fullName>
    </submittedName>
</protein>
<evidence type="ECO:0000256" key="5">
    <source>
        <dbReference type="PROSITE-ProRule" id="PRU00339"/>
    </source>
</evidence>
<dbReference type="CDD" id="cd15831">
    <property type="entry name" value="BTAD"/>
    <property type="match status" value="1"/>
</dbReference>
<dbReference type="SUPFAM" id="SSF46894">
    <property type="entry name" value="C-terminal effector domain of the bipartite response regulators"/>
    <property type="match status" value="1"/>
</dbReference>
<evidence type="ECO:0000256" key="1">
    <source>
        <dbReference type="ARBA" id="ARBA00005820"/>
    </source>
</evidence>
<keyword evidence="4" id="KW-0804">Transcription</keyword>
<dbReference type="RefSeq" id="WP_267560843.1">
    <property type="nucleotide sequence ID" value="NZ_JAPNTZ010000001.1"/>
</dbReference>
<evidence type="ECO:0000259" key="7">
    <source>
        <dbReference type="PROSITE" id="PS51755"/>
    </source>
</evidence>
<sequence>MEGTVWLGILGPVRARRGDAEVDLRQRQLRHVLGLLLVRAGRPVATGEFLTLLWGDDPPVRAENIVHRHISNVRRLLEPDLPFRAQGRWVRRSAPGYELTAGPESLDLLEFRRLAAEGAASGDALEARMAALRLWRGRCGAGLDLPPSLVPEFTAVERERVAVLTAAVDDALACGRASSLLPVAQEAAEQDPLDEALQARLILLLAATGRQAAAVAAYHAVRTRLVEELGVDPGPELREAYDRVLRQDVAAAAPARVVPAQLPPRNRFFAGRTAELARLTAFAGELDRQPAATVIGIVDGLPGVGKTSLVTEWAHRVAGRFPDGQLFLNLRGFDPAQRPVASGQALTQLLAGLGVPAAQMPEDVGELTALFRTMTADRRLLIVLDNASDEDQVRPLLPASPGALVLITSRNRLTGLVVGEGAVPLSLAVPSFAEARAGLRDRLGAERIAGEGAALDEIVQHCGRLPLALAVVSARALAYPEWTLGAIAHELRTAPPLDFFDGEEPRSDVRNVFSWSYRLLSDRAARLFRLLPAHPGPDFGAITTAELAALPLHTTRQVLRELTRTSLLAEIRPGRWSYHDLIKAYAGCLDDESRAEAQQRLLDHLLSVGDRANRALRPAIRFSEAPAEASEPPMDLREALAWFTGELGVLEAASDLPGVRSWRLAEILTPYYQRRGLYQRWEATATRALDRAVAAGDLEGQAAMHRMLAGANAVSGRSRAAVAADADQIGVAAAHLDETLRILTELGRTAELAEVYRNRGVVEAEVDHHERALSFFEQALALFESGGSARGTSLTLLGTGWERAEVGDVEAGMADLVRAGRIAVELGDVHSAAVAAGTHAHLLARLGRVDEAVGRLDQAAELFRRIEDEDGMAGTEVKRGDLLAEAGRPVEAATFWRRARNRYADLGQVSMAEAMDKRLSSI</sequence>
<keyword evidence="2" id="KW-0805">Transcription regulation</keyword>
<dbReference type="PROSITE" id="PS51755">
    <property type="entry name" value="OMPR_PHOB"/>
    <property type="match status" value="1"/>
</dbReference>
<dbReference type="SUPFAM" id="SSF52540">
    <property type="entry name" value="P-loop containing nucleoside triphosphate hydrolases"/>
    <property type="match status" value="1"/>
</dbReference>
<reference evidence="8" key="1">
    <citation type="submission" date="2022-11" db="EMBL/GenBank/DDBJ databases">
        <authorList>
            <person name="Somphong A."/>
            <person name="Phongsopitanun W."/>
        </authorList>
    </citation>
    <scope>NUCLEOTIDE SEQUENCE</scope>
    <source>
        <strain evidence="8">Pm04-4</strain>
    </source>
</reference>
<evidence type="ECO:0000256" key="4">
    <source>
        <dbReference type="ARBA" id="ARBA00023163"/>
    </source>
</evidence>
<dbReference type="Gene3D" id="1.25.40.10">
    <property type="entry name" value="Tetratricopeptide repeat domain"/>
    <property type="match status" value="2"/>
</dbReference>
<evidence type="ECO:0000256" key="3">
    <source>
        <dbReference type="ARBA" id="ARBA00023125"/>
    </source>
</evidence>
<proteinExistence type="inferred from homology"/>
<feature type="DNA-binding region" description="OmpR/PhoB-type" evidence="6">
    <location>
        <begin position="1"/>
        <end position="101"/>
    </location>
</feature>
<evidence type="ECO:0000313" key="8">
    <source>
        <dbReference type="EMBL" id="MCY1137035.1"/>
    </source>
</evidence>
<dbReference type="InterPro" id="IPR036388">
    <property type="entry name" value="WH-like_DNA-bd_sf"/>
</dbReference>
<dbReference type="PROSITE" id="PS50005">
    <property type="entry name" value="TPR"/>
    <property type="match status" value="1"/>
</dbReference>
<dbReference type="Gene3D" id="3.40.50.300">
    <property type="entry name" value="P-loop containing nucleotide triphosphate hydrolases"/>
    <property type="match status" value="1"/>
</dbReference>
<dbReference type="Pfam" id="PF03704">
    <property type="entry name" value="BTAD"/>
    <property type="match status" value="1"/>
</dbReference>
<evidence type="ECO:0000256" key="2">
    <source>
        <dbReference type="ARBA" id="ARBA00023015"/>
    </source>
</evidence>
<dbReference type="InterPro" id="IPR027417">
    <property type="entry name" value="P-loop_NTPase"/>
</dbReference>
<dbReference type="InterPro" id="IPR016032">
    <property type="entry name" value="Sig_transdc_resp-reg_C-effctor"/>
</dbReference>
<evidence type="ECO:0000313" key="9">
    <source>
        <dbReference type="Proteomes" id="UP001151002"/>
    </source>
</evidence>
<dbReference type="Proteomes" id="UP001151002">
    <property type="component" value="Unassembled WGS sequence"/>
</dbReference>
<dbReference type="PANTHER" id="PTHR35807:SF1">
    <property type="entry name" value="TRANSCRIPTIONAL REGULATOR REDD"/>
    <property type="match status" value="1"/>
</dbReference>
<name>A0ABT4ATN1_9ACTN</name>
<organism evidence="8 9">
    <name type="scientific">Paractinoplanes pyxinae</name>
    <dbReference type="NCBI Taxonomy" id="2997416"/>
    <lineage>
        <taxon>Bacteria</taxon>
        <taxon>Bacillati</taxon>
        <taxon>Actinomycetota</taxon>
        <taxon>Actinomycetes</taxon>
        <taxon>Micromonosporales</taxon>
        <taxon>Micromonosporaceae</taxon>
        <taxon>Paractinoplanes</taxon>
    </lineage>
</organism>
<dbReference type="SMART" id="SM01043">
    <property type="entry name" value="BTAD"/>
    <property type="match status" value="1"/>
</dbReference>
<comment type="caution">
    <text evidence="8">The sequence shown here is derived from an EMBL/GenBank/DDBJ whole genome shotgun (WGS) entry which is preliminary data.</text>
</comment>
<evidence type="ECO:0000256" key="6">
    <source>
        <dbReference type="PROSITE-ProRule" id="PRU01091"/>
    </source>
</evidence>